<evidence type="ECO:0000256" key="1">
    <source>
        <dbReference type="SAM" id="MobiDB-lite"/>
    </source>
</evidence>
<feature type="region of interest" description="Disordered" evidence="1">
    <location>
        <begin position="239"/>
        <end position="262"/>
    </location>
</feature>
<dbReference type="STRING" id="101127.A0A1X2GY08"/>
<keyword evidence="4" id="KW-1185">Reference proteome</keyword>
<feature type="region of interest" description="Disordered" evidence="1">
    <location>
        <begin position="140"/>
        <end position="172"/>
    </location>
</feature>
<feature type="domain" description="CCD97-like C-terminal" evidence="2">
    <location>
        <begin position="142"/>
        <end position="248"/>
    </location>
</feature>
<dbReference type="InterPro" id="IPR040233">
    <property type="entry name" value="CCD97-like_C"/>
</dbReference>
<dbReference type="PANTHER" id="PTHR31840">
    <property type="entry name" value="COILED-COIL DOMAIN-CONTAINING PROTEIN 97"/>
    <property type="match status" value="1"/>
</dbReference>
<dbReference type="Proteomes" id="UP000242146">
    <property type="component" value="Unassembled WGS sequence"/>
</dbReference>
<name>A0A1X2GY08_9FUNG</name>
<dbReference type="InterPro" id="IPR018613">
    <property type="entry name" value="Ccdc97-like"/>
</dbReference>
<comment type="caution">
    <text evidence="3">The sequence shown here is derived from an EMBL/GenBank/DDBJ whole genome shotgun (WGS) entry which is preliminary data.</text>
</comment>
<feature type="compositionally biased region" description="Acidic residues" evidence="1">
    <location>
        <begin position="147"/>
        <end position="158"/>
    </location>
</feature>
<dbReference type="EMBL" id="MCGT01000001">
    <property type="protein sequence ID" value="ORX62971.1"/>
    <property type="molecule type" value="Genomic_DNA"/>
</dbReference>
<evidence type="ECO:0000313" key="4">
    <source>
        <dbReference type="Proteomes" id="UP000242146"/>
    </source>
</evidence>
<dbReference type="AlphaFoldDB" id="A0A1X2GY08"/>
<organism evidence="3 4">
    <name type="scientific">Hesseltinella vesiculosa</name>
    <dbReference type="NCBI Taxonomy" id="101127"/>
    <lineage>
        <taxon>Eukaryota</taxon>
        <taxon>Fungi</taxon>
        <taxon>Fungi incertae sedis</taxon>
        <taxon>Mucoromycota</taxon>
        <taxon>Mucoromycotina</taxon>
        <taxon>Mucoromycetes</taxon>
        <taxon>Mucorales</taxon>
        <taxon>Cunninghamellaceae</taxon>
        <taxon>Hesseltinella</taxon>
    </lineage>
</organism>
<proteinExistence type="predicted"/>
<dbReference type="OrthoDB" id="333176at2759"/>
<feature type="compositionally biased region" description="Polar residues" evidence="1">
    <location>
        <begin position="252"/>
        <end position="262"/>
    </location>
</feature>
<gene>
    <name evidence="3" type="ORF">DM01DRAFT_1331072</name>
</gene>
<protein>
    <recommendedName>
        <fullName evidence="2">CCD97-like C-terminal domain-containing protein</fullName>
    </recommendedName>
</protein>
<evidence type="ECO:0000259" key="2">
    <source>
        <dbReference type="Pfam" id="PF09747"/>
    </source>
</evidence>
<reference evidence="3 4" key="1">
    <citation type="submission" date="2016-07" db="EMBL/GenBank/DDBJ databases">
        <title>Pervasive Adenine N6-methylation of Active Genes in Fungi.</title>
        <authorList>
            <consortium name="DOE Joint Genome Institute"/>
            <person name="Mondo S.J."/>
            <person name="Dannebaum R.O."/>
            <person name="Kuo R.C."/>
            <person name="Labutti K."/>
            <person name="Haridas S."/>
            <person name="Kuo A."/>
            <person name="Salamov A."/>
            <person name="Ahrendt S.R."/>
            <person name="Lipzen A."/>
            <person name="Sullivan W."/>
            <person name="Andreopoulos W.B."/>
            <person name="Clum A."/>
            <person name="Lindquist E."/>
            <person name="Daum C."/>
            <person name="Ramamoorthy G.K."/>
            <person name="Gryganskyi A."/>
            <person name="Culley D."/>
            <person name="Magnuson J.K."/>
            <person name="James T.Y."/>
            <person name="O'Malley M.A."/>
            <person name="Stajich J.E."/>
            <person name="Spatafora J.W."/>
            <person name="Visel A."/>
            <person name="Grigoriev I.V."/>
        </authorList>
    </citation>
    <scope>NUCLEOTIDE SEQUENCE [LARGE SCALE GENOMIC DNA]</scope>
    <source>
        <strain evidence="3 4">NRRL 3301</strain>
    </source>
</reference>
<evidence type="ECO:0000313" key="3">
    <source>
        <dbReference type="EMBL" id="ORX62971.1"/>
    </source>
</evidence>
<accession>A0A1X2GY08</accession>
<sequence>MDPDHRHAILTYLEQHIQAIALSIPISDPQQKLDMLMQWLEVDPTFFYAQCGAHLPPSLRLHFQQPVIDPAGQPKLVQNRRLHYLLHHLRPNGYFTDEEDVRLREPGLYEEYISTRAVYPEDMIPVDRIIQDMNQRLAPDQWHQQPEEEDTDEDEDDGQSATDPIHNGKQVSTSLEVAMATDNSDGIGISDDGNDEERQWEEFVRLLEERWLDGLDDHFDYTQVDDNPEYDDLNQLTRDRHDDYFDAESPVGGNNDTGVQDF</sequence>
<dbReference type="PANTHER" id="PTHR31840:SF1">
    <property type="entry name" value="COILED-COIL DOMAIN-CONTAINING PROTEIN 97"/>
    <property type="match status" value="1"/>
</dbReference>
<dbReference type="Pfam" id="PF09747">
    <property type="entry name" value="CCD97-like_C"/>
    <property type="match status" value="1"/>
</dbReference>